<dbReference type="eggNOG" id="COG2197">
    <property type="taxonomic scope" value="Bacteria"/>
</dbReference>
<dbReference type="HOGENOM" id="CLU_000445_90_1_12"/>
<dbReference type="GO" id="GO:0006355">
    <property type="term" value="P:regulation of DNA-templated transcription"/>
    <property type="evidence" value="ECO:0007669"/>
    <property type="project" value="InterPro"/>
</dbReference>
<dbReference type="PROSITE" id="PS50110">
    <property type="entry name" value="RESPONSE_REGULATORY"/>
    <property type="match status" value="1"/>
</dbReference>
<evidence type="ECO:0000259" key="4">
    <source>
        <dbReference type="PROSITE" id="PS50043"/>
    </source>
</evidence>
<dbReference type="KEGG" id="tpi:TREPR_2300"/>
<keyword evidence="7" id="KW-1185">Reference proteome</keyword>
<keyword evidence="1 3" id="KW-0597">Phosphoprotein</keyword>
<reference evidence="7" key="1">
    <citation type="submission" date="2009-12" db="EMBL/GenBank/DDBJ databases">
        <title>Complete sequence of Treponema primitia strain ZAS-2.</title>
        <authorList>
            <person name="Tetu S.G."/>
            <person name="Matson E."/>
            <person name="Ren Q."/>
            <person name="Seshadri R."/>
            <person name="Elbourne L."/>
            <person name="Hassan K.A."/>
            <person name="Durkin A."/>
            <person name="Radune D."/>
            <person name="Mohamoud Y."/>
            <person name="Shay R."/>
            <person name="Jin S."/>
            <person name="Zhang X."/>
            <person name="Lucey K."/>
            <person name="Ballor N.R."/>
            <person name="Ottesen E."/>
            <person name="Rosenthal R."/>
            <person name="Allen A."/>
            <person name="Leadbetter J.R."/>
            <person name="Paulsen I.T."/>
        </authorList>
    </citation>
    <scope>NUCLEOTIDE SEQUENCE [LARGE SCALE GENOMIC DNA]</scope>
    <source>
        <strain evidence="7">ATCC BAA-887 / DSM 12427 / ZAS-2</strain>
    </source>
</reference>
<dbReference type="Gene3D" id="3.40.50.2300">
    <property type="match status" value="1"/>
</dbReference>
<dbReference type="Pfam" id="PF00196">
    <property type="entry name" value="GerE"/>
    <property type="match status" value="1"/>
</dbReference>
<dbReference type="Proteomes" id="UP000009223">
    <property type="component" value="Chromosome"/>
</dbReference>
<dbReference type="InterPro" id="IPR000792">
    <property type="entry name" value="Tscrpt_reg_LuxR_C"/>
</dbReference>
<evidence type="ECO:0000256" key="3">
    <source>
        <dbReference type="PROSITE-ProRule" id="PRU00169"/>
    </source>
</evidence>
<dbReference type="InterPro" id="IPR058245">
    <property type="entry name" value="NreC/VraR/RcsB-like_REC"/>
</dbReference>
<name>F5YI05_TREPZ</name>
<reference evidence="6 7" key="2">
    <citation type="journal article" date="2011" name="ISME J.">
        <title>RNA-seq reveals cooperative metabolic interactions between two termite-gut spirochete species in co-culture.</title>
        <authorList>
            <person name="Rosenthal A.Z."/>
            <person name="Matson E.G."/>
            <person name="Eldar A."/>
            <person name="Leadbetter J.R."/>
        </authorList>
    </citation>
    <scope>NUCLEOTIDE SEQUENCE [LARGE SCALE GENOMIC DNA]</scope>
    <source>
        <strain evidence="7">ATCC BAA-887 / DSM 12427 / ZAS-2</strain>
    </source>
</reference>
<accession>F5YI05</accession>
<dbReference type="InterPro" id="IPR039420">
    <property type="entry name" value="WalR-like"/>
</dbReference>
<gene>
    <name evidence="6" type="ordered locus">TREPR_2300</name>
</gene>
<dbReference type="PROSITE" id="PS50043">
    <property type="entry name" value="HTH_LUXR_2"/>
    <property type="match status" value="1"/>
</dbReference>
<dbReference type="EMBL" id="CP001843">
    <property type="protein sequence ID" value="AEF84713.1"/>
    <property type="molecule type" value="Genomic_DNA"/>
</dbReference>
<organism evidence="6 7">
    <name type="scientific">Treponema primitia (strain ATCC BAA-887 / DSM 12427 / ZAS-2)</name>
    <dbReference type="NCBI Taxonomy" id="545694"/>
    <lineage>
        <taxon>Bacteria</taxon>
        <taxon>Pseudomonadati</taxon>
        <taxon>Spirochaetota</taxon>
        <taxon>Spirochaetia</taxon>
        <taxon>Spirochaetales</taxon>
        <taxon>Treponemataceae</taxon>
        <taxon>Treponema</taxon>
    </lineage>
</organism>
<dbReference type="OrthoDB" id="1825091at2"/>
<keyword evidence="2" id="KW-0238">DNA-binding</keyword>
<dbReference type="STRING" id="545694.TREPR_2300"/>
<dbReference type="SUPFAM" id="SSF52172">
    <property type="entry name" value="CheY-like"/>
    <property type="match status" value="1"/>
</dbReference>
<dbReference type="RefSeq" id="WP_015707902.1">
    <property type="nucleotide sequence ID" value="NC_015578.1"/>
</dbReference>
<evidence type="ECO:0000256" key="1">
    <source>
        <dbReference type="ARBA" id="ARBA00022553"/>
    </source>
</evidence>
<sequence>MIRILIVEDMTMLREALTTILSDEKDMQVVGALEHAGDALEFCRENRPDLILMDVLTDDNLVNGGSHRELAQEENSRTQINGISATQEILAEFPDTKIVIITAFPEITFIEAAKKAGAHSFVYKNVKNDLLLQIIRGTMAGYGTFPTHIPTLATLSPKFTDREMRILRLLAQARDRSFIEQELSISEGTLKAVITGILNKTGYDSIMQYVVYAVANGLISPHG</sequence>
<protein>
    <submittedName>
        <fullName evidence="6">Two-component response regulator</fullName>
    </submittedName>
</protein>
<dbReference type="Pfam" id="PF00072">
    <property type="entry name" value="Response_reg"/>
    <property type="match status" value="2"/>
</dbReference>
<dbReference type="GO" id="GO:0003677">
    <property type="term" value="F:DNA binding"/>
    <property type="evidence" value="ECO:0007669"/>
    <property type="project" value="UniProtKB-KW"/>
</dbReference>
<dbReference type="SMART" id="SM00421">
    <property type="entry name" value="HTH_LUXR"/>
    <property type="match status" value="1"/>
</dbReference>
<evidence type="ECO:0000256" key="2">
    <source>
        <dbReference type="ARBA" id="ARBA00023125"/>
    </source>
</evidence>
<dbReference type="CDD" id="cd17535">
    <property type="entry name" value="REC_NarL-like"/>
    <property type="match status" value="1"/>
</dbReference>
<feature type="domain" description="HTH luxR-type" evidence="4">
    <location>
        <begin position="152"/>
        <end position="217"/>
    </location>
</feature>
<dbReference type="PANTHER" id="PTHR43214">
    <property type="entry name" value="TWO-COMPONENT RESPONSE REGULATOR"/>
    <property type="match status" value="1"/>
</dbReference>
<dbReference type="InterPro" id="IPR001789">
    <property type="entry name" value="Sig_transdc_resp-reg_receiver"/>
</dbReference>
<dbReference type="SUPFAM" id="SSF46894">
    <property type="entry name" value="C-terminal effector domain of the bipartite response regulators"/>
    <property type="match status" value="1"/>
</dbReference>
<feature type="domain" description="Response regulatory" evidence="5">
    <location>
        <begin position="3"/>
        <end position="139"/>
    </location>
</feature>
<dbReference type="InterPro" id="IPR011006">
    <property type="entry name" value="CheY-like_superfamily"/>
</dbReference>
<dbReference type="SMART" id="SM00448">
    <property type="entry name" value="REC"/>
    <property type="match status" value="1"/>
</dbReference>
<evidence type="ECO:0000259" key="5">
    <source>
        <dbReference type="PROSITE" id="PS50110"/>
    </source>
</evidence>
<dbReference type="GO" id="GO:0000160">
    <property type="term" value="P:phosphorelay signal transduction system"/>
    <property type="evidence" value="ECO:0007669"/>
    <property type="project" value="InterPro"/>
</dbReference>
<evidence type="ECO:0000313" key="6">
    <source>
        <dbReference type="EMBL" id="AEF84713.1"/>
    </source>
</evidence>
<dbReference type="AlphaFoldDB" id="F5YI05"/>
<evidence type="ECO:0000313" key="7">
    <source>
        <dbReference type="Proteomes" id="UP000009223"/>
    </source>
</evidence>
<feature type="modified residue" description="4-aspartylphosphate" evidence="3">
    <location>
        <position position="54"/>
    </location>
</feature>
<dbReference type="InterPro" id="IPR016032">
    <property type="entry name" value="Sig_transdc_resp-reg_C-effctor"/>
</dbReference>
<dbReference type="PANTHER" id="PTHR43214:SF43">
    <property type="entry name" value="TWO-COMPONENT RESPONSE REGULATOR"/>
    <property type="match status" value="1"/>
</dbReference>
<proteinExistence type="predicted"/>